<dbReference type="PANTHER" id="PTHR38445">
    <property type="entry name" value="HTH-TYPE TRANSCRIPTIONAL REPRESSOR YTRA"/>
    <property type="match status" value="1"/>
</dbReference>
<accession>A0A5J5G108</accession>
<name>A0A5J5G108_9BACL</name>
<comment type="caution">
    <text evidence="5">The sequence shown here is derived from an EMBL/GenBank/DDBJ whole genome shotgun (WGS) entry which is preliminary data.</text>
</comment>
<dbReference type="InterPro" id="IPR036388">
    <property type="entry name" value="WH-like_DNA-bd_sf"/>
</dbReference>
<dbReference type="RefSeq" id="WP_150459023.1">
    <property type="nucleotide sequence ID" value="NZ_VYKK01000021.1"/>
</dbReference>
<keyword evidence="3" id="KW-0804">Transcription</keyword>
<dbReference type="InterPro" id="IPR036390">
    <property type="entry name" value="WH_DNA-bd_sf"/>
</dbReference>
<dbReference type="Gene3D" id="1.10.10.10">
    <property type="entry name" value="Winged helix-like DNA-binding domain superfamily/Winged helix DNA-binding domain"/>
    <property type="match status" value="1"/>
</dbReference>
<dbReference type="CDD" id="cd07377">
    <property type="entry name" value="WHTH_GntR"/>
    <property type="match status" value="1"/>
</dbReference>
<keyword evidence="2" id="KW-0238">DNA-binding</keyword>
<evidence type="ECO:0000256" key="2">
    <source>
        <dbReference type="ARBA" id="ARBA00023125"/>
    </source>
</evidence>
<dbReference type="GO" id="GO:0003677">
    <property type="term" value="F:DNA binding"/>
    <property type="evidence" value="ECO:0007669"/>
    <property type="project" value="UniProtKB-KW"/>
</dbReference>
<reference evidence="5 6" key="1">
    <citation type="submission" date="2019-09" db="EMBL/GenBank/DDBJ databases">
        <title>Bacillus ochoae sp. nov., Paenibacillus whitsoniae sp. nov., Paenibacillus spiritus sp. nov. Isolated from the Mars Exploration Rover during spacecraft assembly.</title>
        <authorList>
            <person name="Seuylemezian A."/>
            <person name="Vaishampayan P."/>
        </authorList>
    </citation>
    <scope>NUCLEOTIDE SEQUENCE [LARGE SCALE GENOMIC DNA]</scope>
    <source>
        <strain evidence="5 6">MER_111</strain>
    </source>
</reference>
<keyword evidence="1" id="KW-0805">Transcription regulation</keyword>
<dbReference type="AlphaFoldDB" id="A0A5J5G108"/>
<proteinExistence type="predicted"/>
<dbReference type="SUPFAM" id="SSF46785">
    <property type="entry name" value="Winged helix' DNA-binding domain"/>
    <property type="match status" value="1"/>
</dbReference>
<dbReference type="PANTHER" id="PTHR38445:SF12">
    <property type="entry name" value="GNTR-FAMILY TRANSCRIPTIONAL REGULATOR"/>
    <property type="match status" value="1"/>
</dbReference>
<evidence type="ECO:0000313" key="5">
    <source>
        <dbReference type="EMBL" id="KAA9000394.1"/>
    </source>
</evidence>
<dbReference type="EMBL" id="VYKK01000021">
    <property type="protein sequence ID" value="KAA9000394.1"/>
    <property type="molecule type" value="Genomic_DNA"/>
</dbReference>
<dbReference type="PROSITE" id="PS50949">
    <property type="entry name" value="HTH_GNTR"/>
    <property type="match status" value="1"/>
</dbReference>
<sequence length="130" mass="14102">MIIRLDFKSEVPIYQQLRNAVVIAIGTGELEPGEKLPAIRQLAGELGINAMTVNKAYAMLKAEGFLRVDRRHGASVAAASSGGPEEREKLQRALQLVISEARLHGIGRQEFMDVCTGIFAAMKPAGRADE</sequence>
<evidence type="ECO:0000256" key="1">
    <source>
        <dbReference type="ARBA" id="ARBA00023015"/>
    </source>
</evidence>
<dbReference type="InterPro" id="IPR000524">
    <property type="entry name" value="Tscrpt_reg_HTH_GntR"/>
</dbReference>
<dbReference type="GO" id="GO:0003700">
    <property type="term" value="F:DNA-binding transcription factor activity"/>
    <property type="evidence" value="ECO:0007669"/>
    <property type="project" value="InterPro"/>
</dbReference>
<dbReference type="Proteomes" id="UP000367750">
    <property type="component" value="Unassembled WGS sequence"/>
</dbReference>
<organism evidence="5 6">
    <name type="scientific">Paenibacillus spiritus</name>
    <dbReference type="NCBI Taxonomy" id="2496557"/>
    <lineage>
        <taxon>Bacteria</taxon>
        <taxon>Bacillati</taxon>
        <taxon>Bacillota</taxon>
        <taxon>Bacilli</taxon>
        <taxon>Bacillales</taxon>
        <taxon>Paenibacillaceae</taxon>
        <taxon>Paenibacillus</taxon>
    </lineage>
</organism>
<keyword evidence="6" id="KW-1185">Reference proteome</keyword>
<dbReference type="Pfam" id="PF00392">
    <property type="entry name" value="GntR"/>
    <property type="match status" value="1"/>
</dbReference>
<evidence type="ECO:0000256" key="3">
    <source>
        <dbReference type="ARBA" id="ARBA00023163"/>
    </source>
</evidence>
<feature type="domain" description="HTH gntR-type" evidence="4">
    <location>
        <begin position="11"/>
        <end position="79"/>
    </location>
</feature>
<protein>
    <submittedName>
        <fullName evidence="5">GntR family transcriptional regulator</fullName>
    </submittedName>
</protein>
<evidence type="ECO:0000313" key="6">
    <source>
        <dbReference type="Proteomes" id="UP000367750"/>
    </source>
</evidence>
<gene>
    <name evidence="5" type="ORF">F4V43_14795</name>
</gene>
<dbReference type="OrthoDB" id="9801546at2"/>
<evidence type="ECO:0000259" key="4">
    <source>
        <dbReference type="PROSITE" id="PS50949"/>
    </source>
</evidence>
<dbReference type="SMART" id="SM00345">
    <property type="entry name" value="HTH_GNTR"/>
    <property type="match status" value="1"/>
</dbReference>